<dbReference type="EMBL" id="AEIG01000063">
    <property type="protein sequence ID" value="EGG29138.1"/>
    <property type="molecule type" value="Genomic_DNA"/>
</dbReference>
<comment type="caution">
    <text evidence="1">The sequence shown here is derived from an EMBL/GenBank/DDBJ whole genome shotgun (WGS) entry which is preliminary data.</text>
</comment>
<proteinExistence type="predicted"/>
<evidence type="ECO:0000313" key="2">
    <source>
        <dbReference type="Proteomes" id="UP000005615"/>
    </source>
</evidence>
<reference evidence="1 2" key="1">
    <citation type="journal article" date="2011" name="J. Bacteriol.">
        <title>Genome sequence of strain IMCC3088, a proteorhodopsin-containing marine bacterium belonging to the OM60/NOR5 clade.</title>
        <authorList>
            <person name="Jang Y."/>
            <person name="Oh H.M."/>
            <person name="Kang I."/>
            <person name="Lee K."/>
            <person name="Yang S.J."/>
            <person name="Cho J.C."/>
        </authorList>
    </citation>
    <scope>NUCLEOTIDE SEQUENCE [LARGE SCALE GENOMIC DNA]</scope>
    <source>
        <strain evidence="1 2">IMCC3088</strain>
    </source>
</reference>
<accession>F3L3E6</accession>
<dbReference type="AlphaFoldDB" id="F3L3E6"/>
<organism evidence="1 2">
    <name type="scientific">Aequoribacter fuscus</name>
    <dbReference type="NCBI Taxonomy" id="2518989"/>
    <lineage>
        <taxon>Bacteria</taxon>
        <taxon>Pseudomonadati</taxon>
        <taxon>Pseudomonadota</taxon>
        <taxon>Gammaproteobacteria</taxon>
        <taxon>Cellvibrionales</taxon>
        <taxon>Halieaceae</taxon>
        <taxon>Aequoribacter</taxon>
    </lineage>
</organism>
<gene>
    <name evidence="1" type="ORF">IMCC3088_2138</name>
</gene>
<evidence type="ECO:0000313" key="1">
    <source>
        <dbReference type="EMBL" id="EGG29138.1"/>
    </source>
</evidence>
<name>F3L3E6_9GAMM</name>
<keyword evidence="2" id="KW-1185">Reference proteome</keyword>
<sequence length="37" mass="3964">MAPGDDIEEEIGLFHDRLAGTISSTISSFGASTLRLR</sequence>
<protein>
    <submittedName>
        <fullName evidence="1">Uncharacterized protein</fullName>
    </submittedName>
</protein>
<dbReference type="Proteomes" id="UP000005615">
    <property type="component" value="Unassembled WGS sequence"/>
</dbReference>